<comment type="caution">
    <text evidence="1">The sequence shown here is derived from an EMBL/GenBank/DDBJ whole genome shotgun (WGS) entry which is preliminary data.</text>
</comment>
<keyword evidence="2" id="KW-1185">Reference proteome</keyword>
<evidence type="ECO:0000313" key="1">
    <source>
        <dbReference type="EMBL" id="RXM97951.1"/>
    </source>
</evidence>
<gene>
    <name evidence="1" type="ORF">EOD39_13766</name>
</gene>
<proteinExistence type="predicted"/>
<evidence type="ECO:0000313" key="2">
    <source>
        <dbReference type="Proteomes" id="UP000289886"/>
    </source>
</evidence>
<evidence type="ECO:0008006" key="3">
    <source>
        <dbReference type="Google" id="ProtNLM"/>
    </source>
</evidence>
<accession>A0A662YQ66</accession>
<protein>
    <recommendedName>
        <fullName evidence="3">PiggyBac transposable element-derived protein domain-containing protein</fullName>
    </recommendedName>
</protein>
<sequence>MSCEAHEKAEYSCMWFRTGEMSCEAHEKAEYSCMWFRTGEMSCEAHEKAEYSCMWFRMGEMSCEAHEKAEYSCMSFRTGEMSCEAHEKAEYSLTGLGQGPSVVLGLAEQAEVPQGCKFTHDNLFTSLTLLEEMTKGGYGSSGTVCMMSLSDLMRIVAESVLHCFRTKPKGHGRRSSLTAGVIESARFDNTSYWPINSGNRFLRCRVCDCHTTYSCEKCNVPLHIECFKKLTAALA</sequence>
<organism evidence="1 2">
    <name type="scientific">Acipenser ruthenus</name>
    <name type="common">Sterlet sturgeon</name>
    <dbReference type="NCBI Taxonomy" id="7906"/>
    <lineage>
        <taxon>Eukaryota</taxon>
        <taxon>Metazoa</taxon>
        <taxon>Chordata</taxon>
        <taxon>Craniata</taxon>
        <taxon>Vertebrata</taxon>
        <taxon>Euteleostomi</taxon>
        <taxon>Actinopterygii</taxon>
        <taxon>Chondrostei</taxon>
        <taxon>Acipenseriformes</taxon>
        <taxon>Acipenseridae</taxon>
        <taxon>Acipenser</taxon>
    </lineage>
</organism>
<dbReference type="Proteomes" id="UP000289886">
    <property type="component" value="Unassembled WGS sequence"/>
</dbReference>
<name>A0A662YQ66_ACIRT</name>
<reference evidence="1 2" key="1">
    <citation type="submission" date="2019-01" db="EMBL/GenBank/DDBJ databases">
        <title>Draft Genome and Complete Hox-Cluster Characterization of the Sterlet Sturgeon (Acipenser ruthenus).</title>
        <authorList>
            <person name="Wei Q."/>
        </authorList>
    </citation>
    <scope>NUCLEOTIDE SEQUENCE [LARGE SCALE GENOMIC DNA]</scope>
    <source>
        <strain evidence="1">WHYD16114868_AA</strain>
        <tissue evidence="1">Blood</tissue>
    </source>
</reference>
<dbReference type="AlphaFoldDB" id="A0A662YQ66"/>
<dbReference type="EMBL" id="SCEB01000873">
    <property type="protein sequence ID" value="RXM97951.1"/>
    <property type="molecule type" value="Genomic_DNA"/>
</dbReference>